<evidence type="ECO:0000313" key="2">
    <source>
        <dbReference type="EMBL" id="KDQ53857.1"/>
    </source>
</evidence>
<accession>A0A067PRC1</accession>
<feature type="compositionally biased region" description="Polar residues" evidence="1">
    <location>
        <begin position="508"/>
        <end position="517"/>
    </location>
</feature>
<name>A0A067PRC1_9AGAM</name>
<dbReference type="Proteomes" id="UP000027265">
    <property type="component" value="Unassembled WGS sequence"/>
</dbReference>
<evidence type="ECO:0000313" key="3">
    <source>
        <dbReference type="Proteomes" id="UP000027265"/>
    </source>
</evidence>
<dbReference type="InterPro" id="IPR027267">
    <property type="entry name" value="AH/BAR_dom_sf"/>
</dbReference>
<feature type="compositionally biased region" description="Polar residues" evidence="1">
    <location>
        <begin position="411"/>
        <end position="426"/>
    </location>
</feature>
<sequence length="579" mass="63883">MFKSGTKISWNSPLGGPRDHLQDFSNALGSFIDSVDKVGRDVDRAVKALRYWSYNEDEDVKASLHALDQLFSLVASPLNRLHAYLPVIRENIRSIRIEETSLRDLKHRHKSLLAKKESAEDKLTHVLGQKNFDSQREALDQLKGDIDDVVNLIGQVKRRVEEMKRRNVREWLSGVLFPEVTKWAGVAQVIARHGQGIVDEINISAVDQPMVDLKHARIQAHIHQAVQDLGVEVLFKQYPKPGFDVYPTPGSLIPEPLVVVLPSSSAPPIAQMVPVPRPPSSASSIITQPTVSANHSHSTPPPVIVHPIPTLHNPEVLHNKALPQVHQPIPVNPAQPTRHFPDLRPTVIEPPATPSKLTRSNTHPFPTTRSRTRSGDLVQTPSASSSHPDHPSPRPGTPRPRSSSMGDATRNVPTPQGTSRSTQTPRTKAVSRVVPQADAPVQKQSPTPMIESRGHVTVFSSQGPPSPLHPHRTKSGYRPPPKSDTPPHRESAQLIESTLRPSHKRTSSTRSNVSPFSSHIRRTSEDVALSNRSALSATEEFVSVDFGGPSSTSAHRSLSRRYERRSIVSGVNRLSLETR</sequence>
<feature type="region of interest" description="Disordered" evidence="1">
    <location>
        <begin position="326"/>
        <end position="528"/>
    </location>
</feature>
<dbReference type="EMBL" id="KL197731">
    <property type="protein sequence ID" value="KDQ53857.1"/>
    <property type="molecule type" value="Genomic_DNA"/>
</dbReference>
<feature type="compositionally biased region" description="Polar residues" evidence="1">
    <location>
        <begin position="355"/>
        <end position="369"/>
    </location>
</feature>
<evidence type="ECO:0000256" key="1">
    <source>
        <dbReference type="SAM" id="MobiDB-lite"/>
    </source>
</evidence>
<reference evidence="3" key="1">
    <citation type="journal article" date="2014" name="Proc. Natl. Acad. Sci. U.S.A.">
        <title>Extensive sampling of basidiomycete genomes demonstrates inadequacy of the white-rot/brown-rot paradigm for wood decay fungi.</title>
        <authorList>
            <person name="Riley R."/>
            <person name="Salamov A.A."/>
            <person name="Brown D.W."/>
            <person name="Nagy L.G."/>
            <person name="Floudas D."/>
            <person name="Held B.W."/>
            <person name="Levasseur A."/>
            <person name="Lombard V."/>
            <person name="Morin E."/>
            <person name="Otillar R."/>
            <person name="Lindquist E.A."/>
            <person name="Sun H."/>
            <person name="LaButti K.M."/>
            <person name="Schmutz J."/>
            <person name="Jabbour D."/>
            <person name="Luo H."/>
            <person name="Baker S.E."/>
            <person name="Pisabarro A.G."/>
            <person name="Walton J.D."/>
            <person name="Blanchette R.A."/>
            <person name="Henrissat B."/>
            <person name="Martin F."/>
            <person name="Cullen D."/>
            <person name="Hibbett D.S."/>
            <person name="Grigoriev I.V."/>
        </authorList>
    </citation>
    <scope>NUCLEOTIDE SEQUENCE [LARGE SCALE GENOMIC DNA]</scope>
    <source>
        <strain evidence="3">MUCL 33604</strain>
    </source>
</reference>
<organism evidence="2 3">
    <name type="scientific">Jaapia argillacea MUCL 33604</name>
    <dbReference type="NCBI Taxonomy" id="933084"/>
    <lineage>
        <taxon>Eukaryota</taxon>
        <taxon>Fungi</taxon>
        <taxon>Dikarya</taxon>
        <taxon>Basidiomycota</taxon>
        <taxon>Agaricomycotina</taxon>
        <taxon>Agaricomycetes</taxon>
        <taxon>Agaricomycetidae</taxon>
        <taxon>Jaapiales</taxon>
        <taxon>Jaapiaceae</taxon>
        <taxon>Jaapia</taxon>
    </lineage>
</organism>
<dbReference type="HOGENOM" id="CLU_470950_0_0_1"/>
<dbReference type="STRING" id="933084.A0A067PRC1"/>
<keyword evidence="3" id="KW-1185">Reference proteome</keyword>
<dbReference type="Gene3D" id="1.20.1270.60">
    <property type="entry name" value="Arfaptin homology (AH) domain/BAR domain"/>
    <property type="match status" value="1"/>
</dbReference>
<protein>
    <submittedName>
        <fullName evidence="2">Uncharacterized protein</fullName>
    </submittedName>
</protein>
<dbReference type="AlphaFoldDB" id="A0A067PRC1"/>
<feature type="region of interest" description="Disordered" evidence="1">
    <location>
        <begin position="542"/>
        <end position="562"/>
    </location>
</feature>
<gene>
    <name evidence="2" type="ORF">JAAARDRAFT_196973</name>
</gene>
<proteinExistence type="predicted"/>
<dbReference type="InParanoid" id="A0A067PRC1"/>